<evidence type="ECO:0000256" key="1">
    <source>
        <dbReference type="SAM" id="MobiDB-lite"/>
    </source>
</evidence>
<evidence type="ECO:0000259" key="2">
    <source>
        <dbReference type="PROSITE" id="PS50181"/>
    </source>
</evidence>
<proteinExistence type="predicted"/>
<dbReference type="Pfam" id="PF25372">
    <property type="entry name" value="DUF7885"/>
    <property type="match status" value="1"/>
</dbReference>
<dbReference type="SMART" id="SM00256">
    <property type="entry name" value="FBOX"/>
    <property type="match status" value="1"/>
</dbReference>
<dbReference type="GO" id="GO:0031146">
    <property type="term" value="P:SCF-dependent proteasomal ubiquitin-dependent protein catabolic process"/>
    <property type="evidence" value="ECO:0007669"/>
    <property type="project" value="TreeGrafter"/>
</dbReference>
<dbReference type="OrthoDB" id="550575at2759"/>
<dbReference type="SMART" id="SM00367">
    <property type="entry name" value="LRR_CC"/>
    <property type="match status" value="8"/>
</dbReference>
<keyword evidence="4" id="KW-1185">Reference proteome</keyword>
<name>A0A6A6NXM3_9PEZI</name>
<dbReference type="SUPFAM" id="SSF52047">
    <property type="entry name" value="RNI-like"/>
    <property type="match status" value="1"/>
</dbReference>
<dbReference type="InterPro" id="IPR036047">
    <property type="entry name" value="F-box-like_dom_sf"/>
</dbReference>
<dbReference type="InterPro" id="IPR001611">
    <property type="entry name" value="Leu-rich_rpt"/>
</dbReference>
<feature type="region of interest" description="Disordered" evidence="1">
    <location>
        <begin position="35"/>
        <end position="57"/>
    </location>
</feature>
<feature type="compositionally biased region" description="Gly residues" evidence="1">
    <location>
        <begin position="681"/>
        <end position="690"/>
    </location>
</feature>
<accession>A0A6A6NXM3</accession>
<gene>
    <name evidence="3" type="ORF">BDY21DRAFT_267925</name>
</gene>
<dbReference type="Pfam" id="PF12937">
    <property type="entry name" value="F-box-like"/>
    <property type="match status" value="1"/>
</dbReference>
<dbReference type="Gene3D" id="3.80.10.10">
    <property type="entry name" value="Ribonuclease Inhibitor"/>
    <property type="match status" value="3"/>
</dbReference>
<sequence>SPSPTPPASDAIPINQPQAKLKGRLRLMRSLQRISSSPSLAKAGRSHSTSAAYRAGGRGSISCVSLSAGSRAGSPYDNSYGSSCSSEMSAGYSTAPTSVSSTPAPDGGFKMARVCSSGLDSPTYVGLPLDRRPTSRLGTRDGELSEIEEGYFLRPVAEDKKKARFKKRENFNFWGDMPPELRIDILRYMAPKEIVRCSSVSKAWYRMCFDGQLWARLDTTEYYRDIPADALVNIITAAGPFVRDLNLRGCVQLRERWNLNGLVDACRNLEHFSLEGCRIDRTSIHCFLLQNSRLAHINLSGLPGATNAAMKIIAQNCPRLEHLNISWCNNIDTRGIRKVVEACPNLKDLRAGEVRGWDDIDFMLELHHRNTLERLVLMNCNSLNDESLGALMEGMNNEVDFLTGRVMVPPRKLKHLDLTYCRGITDRGILTLAHNVPSLEGLQLSKCHVLTDTALTALLPTMPRLTHLDLEELDELTNATLATLATSPCHATLRHLSISYCESLSDVGLLPVLKSCARLATLDLDNTRASDLVLAEAAAAIRARNRGARGLSGNERPSVGLRLVAYDCANITWTGVREVLSRNAEITRPMAAPGISATSGPPTYPREIIQLKCFYNWQPTVEEHTKRVLRGDFAAAARLERKWANWMMLNEEVGAGGGGARRRRRRAREAQLLHADEEEGGMGGVGGTGVVGRRRRARSGPGGCVVM</sequence>
<feature type="domain" description="F-box" evidence="2">
    <location>
        <begin position="171"/>
        <end position="217"/>
    </location>
</feature>
<dbReference type="Pfam" id="PF13516">
    <property type="entry name" value="LRR_6"/>
    <property type="match status" value="1"/>
</dbReference>
<feature type="non-terminal residue" evidence="3">
    <location>
        <position position="1"/>
    </location>
</feature>
<dbReference type="InterPro" id="IPR001810">
    <property type="entry name" value="F-box_dom"/>
</dbReference>
<dbReference type="InterPro" id="IPR032675">
    <property type="entry name" value="LRR_dom_sf"/>
</dbReference>
<feature type="non-terminal residue" evidence="3">
    <location>
        <position position="707"/>
    </location>
</feature>
<dbReference type="AlphaFoldDB" id="A0A6A6NXM3"/>
<evidence type="ECO:0000313" key="3">
    <source>
        <dbReference type="EMBL" id="KAF2456013.1"/>
    </source>
</evidence>
<feature type="region of interest" description="Disordered" evidence="1">
    <location>
        <begin position="678"/>
        <end position="707"/>
    </location>
</feature>
<reference evidence="3" key="1">
    <citation type="journal article" date="2020" name="Stud. Mycol.">
        <title>101 Dothideomycetes genomes: a test case for predicting lifestyles and emergence of pathogens.</title>
        <authorList>
            <person name="Haridas S."/>
            <person name="Albert R."/>
            <person name="Binder M."/>
            <person name="Bloem J."/>
            <person name="Labutti K."/>
            <person name="Salamov A."/>
            <person name="Andreopoulos B."/>
            <person name="Baker S."/>
            <person name="Barry K."/>
            <person name="Bills G."/>
            <person name="Bluhm B."/>
            <person name="Cannon C."/>
            <person name="Castanera R."/>
            <person name="Culley D."/>
            <person name="Daum C."/>
            <person name="Ezra D."/>
            <person name="Gonzalez J."/>
            <person name="Henrissat B."/>
            <person name="Kuo A."/>
            <person name="Liang C."/>
            <person name="Lipzen A."/>
            <person name="Lutzoni F."/>
            <person name="Magnuson J."/>
            <person name="Mondo S."/>
            <person name="Nolan M."/>
            <person name="Ohm R."/>
            <person name="Pangilinan J."/>
            <person name="Park H.-J."/>
            <person name="Ramirez L."/>
            <person name="Alfaro M."/>
            <person name="Sun H."/>
            <person name="Tritt A."/>
            <person name="Yoshinaga Y."/>
            <person name="Zwiers L.-H."/>
            <person name="Turgeon B."/>
            <person name="Goodwin S."/>
            <person name="Spatafora J."/>
            <person name="Crous P."/>
            <person name="Grigoriev I."/>
        </authorList>
    </citation>
    <scope>NUCLEOTIDE SEQUENCE</scope>
    <source>
        <strain evidence="3">ATCC 16933</strain>
    </source>
</reference>
<organism evidence="3 4">
    <name type="scientific">Lineolata rhizophorae</name>
    <dbReference type="NCBI Taxonomy" id="578093"/>
    <lineage>
        <taxon>Eukaryota</taxon>
        <taxon>Fungi</taxon>
        <taxon>Dikarya</taxon>
        <taxon>Ascomycota</taxon>
        <taxon>Pezizomycotina</taxon>
        <taxon>Dothideomycetes</taxon>
        <taxon>Dothideomycetes incertae sedis</taxon>
        <taxon>Lineolatales</taxon>
        <taxon>Lineolataceae</taxon>
        <taxon>Lineolata</taxon>
    </lineage>
</organism>
<dbReference type="EMBL" id="MU001685">
    <property type="protein sequence ID" value="KAF2456013.1"/>
    <property type="molecule type" value="Genomic_DNA"/>
</dbReference>
<dbReference type="PANTHER" id="PTHR13318:SF105">
    <property type="entry name" value="F-BOX_LRR-REPEAT PROTEIN 3"/>
    <property type="match status" value="1"/>
</dbReference>
<dbReference type="InterPro" id="IPR006553">
    <property type="entry name" value="Leu-rich_rpt_Cys-con_subtyp"/>
</dbReference>
<dbReference type="Proteomes" id="UP000799766">
    <property type="component" value="Unassembled WGS sequence"/>
</dbReference>
<dbReference type="PROSITE" id="PS50181">
    <property type="entry name" value="FBOX"/>
    <property type="match status" value="1"/>
</dbReference>
<dbReference type="InterPro" id="IPR057207">
    <property type="entry name" value="FBXL15_LRR"/>
</dbReference>
<dbReference type="SUPFAM" id="SSF81383">
    <property type="entry name" value="F-box domain"/>
    <property type="match status" value="1"/>
</dbReference>
<dbReference type="PANTHER" id="PTHR13318">
    <property type="entry name" value="PARTNER OF PAIRED, ISOFORM B-RELATED"/>
    <property type="match status" value="1"/>
</dbReference>
<dbReference type="GO" id="GO:0019005">
    <property type="term" value="C:SCF ubiquitin ligase complex"/>
    <property type="evidence" value="ECO:0007669"/>
    <property type="project" value="TreeGrafter"/>
</dbReference>
<protein>
    <recommendedName>
        <fullName evidence="2">F-box domain-containing protein</fullName>
    </recommendedName>
</protein>
<evidence type="ECO:0000313" key="4">
    <source>
        <dbReference type="Proteomes" id="UP000799766"/>
    </source>
</evidence>
<feature type="region of interest" description="Disordered" evidence="1">
    <location>
        <begin position="1"/>
        <end position="20"/>
    </location>
</feature>